<dbReference type="Proteomes" id="UP000679247">
    <property type="component" value="Chromosome"/>
</dbReference>
<dbReference type="RefSeq" id="WP_214478614.1">
    <property type="nucleotide sequence ID" value="NZ_CANKUS010000034.1"/>
</dbReference>
<keyword evidence="1" id="KW-0812">Transmembrane</keyword>
<name>A0ABX8FHI4_9BACI</name>
<reference evidence="2 3" key="1">
    <citation type="submission" date="2021-03" db="EMBL/GenBank/DDBJ databases">
        <title>The first data on the complete genome of the tetrodotoxin-producing bacterium.</title>
        <authorList>
            <person name="Melnikova D.I."/>
            <person name="Nijland R."/>
            <person name="Magarlamov T.Y."/>
        </authorList>
    </citation>
    <scope>NUCLEOTIDE SEQUENCE [LARGE SCALE GENOMIC DNA]</scope>
    <source>
        <strain evidence="2 3">1839</strain>
    </source>
</reference>
<keyword evidence="1" id="KW-0472">Membrane</keyword>
<protein>
    <submittedName>
        <fullName evidence="2">Uncharacterized protein</fullName>
    </submittedName>
</protein>
<gene>
    <name evidence="2" type="ORF">J1899_10655</name>
</gene>
<accession>A0ABX8FHI4</accession>
<dbReference type="EMBL" id="CP071709">
    <property type="protein sequence ID" value="QVY63471.1"/>
    <property type="molecule type" value="Genomic_DNA"/>
</dbReference>
<organism evidence="2 3">
    <name type="scientific">Cytobacillus gottheilii</name>
    <dbReference type="NCBI Taxonomy" id="859144"/>
    <lineage>
        <taxon>Bacteria</taxon>
        <taxon>Bacillati</taxon>
        <taxon>Bacillota</taxon>
        <taxon>Bacilli</taxon>
        <taxon>Bacillales</taxon>
        <taxon>Bacillaceae</taxon>
        <taxon>Cytobacillus</taxon>
    </lineage>
</organism>
<evidence type="ECO:0000313" key="2">
    <source>
        <dbReference type="EMBL" id="QVY63471.1"/>
    </source>
</evidence>
<evidence type="ECO:0000313" key="3">
    <source>
        <dbReference type="Proteomes" id="UP000679247"/>
    </source>
</evidence>
<sequence length="123" mass="14359">MKKWLIIAGTIGIILLIVTIDSKFYYPALPIDTMSKKEIINSLQSKDMIKIGADQKNEWYMTKKDQGMANEKIKDMIQEEEWKFRNYDGNGLFFEKKDKTLIASTQMWTGDYVLVNVPLGWKQ</sequence>
<keyword evidence="1" id="KW-1133">Transmembrane helix</keyword>
<keyword evidence="3" id="KW-1185">Reference proteome</keyword>
<feature type="transmembrane region" description="Helical" evidence="1">
    <location>
        <begin position="6"/>
        <end position="26"/>
    </location>
</feature>
<evidence type="ECO:0000256" key="1">
    <source>
        <dbReference type="SAM" id="Phobius"/>
    </source>
</evidence>
<proteinExistence type="predicted"/>